<protein>
    <submittedName>
        <fullName evidence="2">Uncharacterized protein</fullName>
    </submittedName>
</protein>
<keyword evidence="3" id="KW-1185">Reference proteome</keyword>
<keyword evidence="1" id="KW-0812">Transmembrane</keyword>
<dbReference type="RefSeq" id="WP_368009092.1">
    <property type="nucleotide sequence ID" value="NZ_JAMXFF010000056.1"/>
</dbReference>
<feature type="transmembrane region" description="Helical" evidence="1">
    <location>
        <begin position="28"/>
        <end position="46"/>
    </location>
</feature>
<evidence type="ECO:0000313" key="2">
    <source>
        <dbReference type="EMBL" id="MCT7969641.1"/>
    </source>
</evidence>
<name>A0ABT2MXZ8_9CYAN</name>
<keyword evidence="1" id="KW-1133">Transmembrane helix</keyword>
<evidence type="ECO:0000313" key="3">
    <source>
        <dbReference type="Proteomes" id="UP001525890"/>
    </source>
</evidence>
<proteinExistence type="predicted"/>
<sequence>MGLKQYFGFISKRISALLQRSQLFQHRWIGYLIAVAIYATLLLIPLPGF</sequence>
<keyword evidence="1" id="KW-0472">Membrane</keyword>
<gene>
    <name evidence="2" type="ORF">NG799_25335</name>
</gene>
<evidence type="ECO:0000256" key="1">
    <source>
        <dbReference type="SAM" id="Phobius"/>
    </source>
</evidence>
<comment type="caution">
    <text evidence="2">The sequence shown here is derived from an EMBL/GenBank/DDBJ whole genome shotgun (WGS) entry which is preliminary data.</text>
</comment>
<organism evidence="2 3">
    <name type="scientific">Laspinema palackyanum D2a</name>
    <dbReference type="NCBI Taxonomy" id="2953684"/>
    <lineage>
        <taxon>Bacteria</taxon>
        <taxon>Bacillati</taxon>
        <taxon>Cyanobacteriota</taxon>
        <taxon>Cyanophyceae</taxon>
        <taxon>Oscillatoriophycideae</taxon>
        <taxon>Oscillatoriales</taxon>
        <taxon>Laspinemataceae</taxon>
        <taxon>Laspinema</taxon>
        <taxon>Laspinema palackyanum</taxon>
    </lineage>
</organism>
<dbReference type="EMBL" id="JAMXFF010000056">
    <property type="protein sequence ID" value="MCT7969641.1"/>
    <property type="molecule type" value="Genomic_DNA"/>
</dbReference>
<accession>A0ABT2MXZ8</accession>
<reference evidence="2 3" key="1">
    <citation type="journal article" date="2022" name="Front. Microbiol.">
        <title>High genomic differentiation and limited gene flow indicate recent cryptic speciation within the genus Laspinema (cyanobacteria).</title>
        <authorList>
            <person name="Stanojkovic A."/>
            <person name="Skoupy S."/>
            <person name="Skaloud P."/>
            <person name="Dvorak P."/>
        </authorList>
    </citation>
    <scope>NUCLEOTIDE SEQUENCE [LARGE SCALE GENOMIC DNA]</scope>
    <source>
        <strain evidence="2 3">D2a</strain>
    </source>
</reference>
<dbReference type="Proteomes" id="UP001525890">
    <property type="component" value="Unassembled WGS sequence"/>
</dbReference>